<dbReference type="EMBL" id="JAESWA010000023">
    <property type="protein sequence ID" value="MBL4932791.1"/>
    <property type="molecule type" value="Genomic_DNA"/>
</dbReference>
<gene>
    <name evidence="4" type="ORF">JK634_13335</name>
</gene>
<organism evidence="4 5">
    <name type="scientific">Clostridium paridis</name>
    <dbReference type="NCBI Taxonomy" id="2803863"/>
    <lineage>
        <taxon>Bacteria</taxon>
        <taxon>Bacillati</taxon>
        <taxon>Bacillota</taxon>
        <taxon>Clostridia</taxon>
        <taxon>Eubacteriales</taxon>
        <taxon>Clostridiaceae</taxon>
        <taxon>Clostridium</taxon>
    </lineage>
</organism>
<dbReference type="Pfam" id="PF04280">
    <property type="entry name" value="Tim44"/>
    <property type="match status" value="1"/>
</dbReference>
<keyword evidence="2" id="KW-0472">Membrane</keyword>
<dbReference type="RefSeq" id="WP_202768178.1">
    <property type="nucleotide sequence ID" value="NZ_JAESWA010000023.1"/>
</dbReference>
<evidence type="ECO:0000313" key="4">
    <source>
        <dbReference type="EMBL" id="MBL4932791.1"/>
    </source>
</evidence>
<feature type="domain" description="Tim44-like" evidence="3">
    <location>
        <begin position="93"/>
        <end position="238"/>
    </location>
</feature>
<sequence length="256" mass="29076">MNKFRNFIKMILIVLLVLTINGPLVAFARAGGGGGGGSSGGGGGGGSTGSTHSKSSRKSSPLENVISFGLFAVAASAGTIVLKVKLGKKKAKTISAIKELSKSDNNWNYKEIKQDIEEAFYKVQTAWMERDQDLAKEYMSDELYTKHRTQTEWMKVRKQKNILEDMELLRVTPVGIEDHEGIDRDSIWVHIKASSQDYTIDEETDEVIEGEAYKFVQFEEYWKFIRKEYRWVLDEIRQIDEISNLDFFVIDVEKEE</sequence>
<dbReference type="Gene3D" id="3.10.450.240">
    <property type="match status" value="1"/>
</dbReference>
<feature type="transmembrane region" description="Helical" evidence="2">
    <location>
        <begin position="65"/>
        <end position="82"/>
    </location>
</feature>
<dbReference type="AlphaFoldDB" id="A0A937FJA4"/>
<accession>A0A937FJA4</accession>
<keyword evidence="5" id="KW-1185">Reference proteome</keyword>
<dbReference type="Proteomes" id="UP000623681">
    <property type="component" value="Unassembled WGS sequence"/>
</dbReference>
<evidence type="ECO:0000259" key="3">
    <source>
        <dbReference type="SMART" id="SM00978"/>
    </source>
</evidence>
<feature type="compositionally biased region" description="Gly residues" evidence="1">
    <location>
        <begin position="36"/>
        <end position="48"/>
    </location>
</feature>
<evidence type="ECO:0000256" key="1">
    <source>
        <dbReference type="SAM" id="MobiDB-lite"/>
    </source>
</evidence>
<name>A0A937FJA4_9CLOT</name>
<reference evidence="4" key="1">
    <citation type="submission" date="2021-01" db="EMBL/GenBank/DDBJ databases">
        <title>Genome public.</title>
        <authorList>
            <person name="Liu C."/>
            <person name="Sun Q."/>
        </authorList>
    </citation>
    <scope>NUCLEOTIDE SEQUENCE</scope>
    <source>
        <strain evidence="4">YIM B02565</strain>
    </source>
</reference>
<dbReference type="SUPFAM" id="SSF54427">
    <property type="entry name" value="NTF2-like"/>
    <property type="match status" value="1"/>
</dbReference>
<comment type="caution">
    <text evidence="4">The sequence shown here is derived from an EMBL/GenBank/DDBJ whole genome shotgun (WGS) entry which is preliminary data.</text>
</comment>
<keyword evidence="2" id="KW-1133">Transmembrane helix</keyword>
<dbReference type="InterPro" id="IPR007379">
    <property type="entry name" value="Tim44-like_dom"/>
</dbReference>
<dbReference type="SMART" id="SM00978">
    <property type="entry name" value="Tim44"/>
    <property type="match status" value="1"/>
</dbReference>
<dbReference type="InterPro" id="IPR032710">
    <property type="entry name" value="NTF2-like_dom_sf"/>
</dbReference>
<evidence type="ECO:0000313" key="5">
    <source>
        <dbReference type="Proteomes" id="UP000623681"/>
    </source>
</evidence>
<feature type="region of interest" description="Disordered" evidence="1">
    <location>
        <begin position="36"/>
        <end position="59"/>
    </location>
</feature>
<keyword evidence="2" id="KW-0812">Transmembrane</keyword>
<proteinExistence type="predicted"/>
<protein>
    <submittedName>
        <fullName evidence="4">Tim44 domain-containing protein</fullName>
    </submittedName>
</protein>
<evidence type="ECO:0000256" key="2">
    <source>
        <dbReference type="SAM" id="Phobius"/>
    </source>
</evidence>